<name>A0ABW4JR16_9BACL</name>
<proteinExistence type="predicted"/>
<dbReference type="Proteomes" id="UP001597079">
    <property type="component" value="Unassembled WGS sequence"/>
</dbReference>
<dbReference type="Gene3D" id="3.20.110.10">
    <property type="entry name" value="Glycoside hydrolase 38, N terminal domain"/>
    <property type="match status" value="1"/>
</dbReference>
<dbReference type="InterPro" id="IPR011330">
    <property type="entry name" value="Glyco_hydro/deAcase_b/a-brl"/>
</dbReference>
<sequence length="810" mass="92040">MVKPTRKWTIDIIHHSHTDIGYTERQEKIERYHVHFIRQALQILQDAKRGAKKEWLGFKWTCETFWAVERFLQQATPAEKAAFQAFVQSGDISLSGTYLNMTELIDAPLLARMINRSVDYAKSIGVTVDSAMTADINGYSWGFAQCLVDAGIEHLFSCIHTHHGMFPLGRKQTPFWWETPRGQRLLVWNGEHYMVGNDLGLAPNAFFSYTIHDELATPSIADNHWTAMETRIMRYLHQLEQEAYPYDFVPVMLSGLLTDNASPNGAIMELVNRWNEAHGEEVFLQMTTLSDFFAKLKRQSAEIPVYRGDWPDWWSDGPASTAAHTQLFRDAQRQFRLVTKLDPRHEVIPEANIREMEEQLTLYAEHTWGYSHSVTEPWNPMVQSLGARKEAYAANASRLVHTAMDAILEAKGEAMLAPGRELRFKVLNPHATDIVADAKMYLDDWELPKLKQGFEVRDEASGEVYAHQLSRVSRGAQVAISTRLQAGEEKVFRIIPTDVQEEKTTSSLQLLALDRVKDVRDFHAFAPALRMTENAIESPHALIAWEAEKGIVRWLDKQTGIDLIDEAAVHAAFSPIYEVTPADRQNEMGSVRRKMGRNRKGMNVQRDIGALVSVTEIERGPRWLTCELTYNVKGMSYYVVRLTVFADEPKVDVSVRLHKESVWAPENVYLSLPFRLADGQLWLEKAGAVIRPEIDQLPGTGADFYSVQEGVAWVGSTTGLSIAMPDSPLVQLGPITFGERRLSAQPSVERSNEPLYAWVLNNFWETNFKATVGGFYEFRYSLFWGQDVNSPDKAIAQCHLLNQGTVCYRI</sequence>
<keyword evidence="3" id="KW-1185">Reference proteome</keyword>
<organism evidence="2 3">
    <name type="scientific">Alicyclobacillus fodiniaquatilis</name>
    <dbReference type="NCBI Taxonomy" id="1661150"/>
    <lineage>
        <taxon>Bacteria</taxon>
        <taxon>Bacillati</taxon>
        <taxon>Bacillota</taxon>
        <taxon>Bacilli</taxon>
        <taxon>Bacillales</taxon>
        <taxon>Alicyclobacillaceae</taxon>
        <taxon>Alicyclobacillus</taxon>
    </lineage>
</organism>
<dbReference type="Pfam" id="PF01074">
    <property type="entry name" value="Glyco_hydro_38N"/>
    <property type="match status" value="1"/>
</dbReference>
<comment type="caution">
    <text evidence="2">The sequence shown here is derived from an EMBL/GenBank/DDBJ whole genome shotgun (WGS) entry which is preliminary data.</text>
</comment>
<reference evidence="3" key="1">
    <citation type="journal article" date="2019" name="Int. J. Syst. Evol. Microbiol.">
        <title>The Global Catalogue of Microorganisms (GCM) 10K type strain sequencing project: providing services to taxonomists for standard genome sequencing and annotation.</title>
        <authorList>
            <consortium name="The Broad Institute Genomics Platform"/>
            <consortium name="The Broad Institute Genome Sequencing Center for Infectious Disease"/>
            <person name="Wu L."/>
            <person name="Ma J."/>
        </authorList>
    </citation>
    <scope>NUCLEOTIDE SEQUENCE [LARGE SCALE GENOMIC DNA]</scope>
    <source>
        <strain evidence="3">CGMCC 1.12286</strain>
    </source>
</reference>
<evidence type="ECO:0000313" key="3">
    <source>
        <dbReference type="Proteomes" id="UP001597079"/>
    </source>
</evidence>
<dbReference type="GO" id="GO:0016787">
    <property type="term" value="F:hydrolase activity"/>
    <property type="evidence" value="ECO:0007669"/>
    <property type="project" value="UniProtKB-KW"/>
</dbReference>
<dbReference type="RefSeq" id="WP_377945528.1">
    <property type="nucleotide sequence ID" value="NZ_JBHUCX010000095.1"/>
</dbReference>
<keyword evidence="2" id="KW-0378">Hydrolase</keyword>
<dbReference type="InterPro" id="IPR027291">
    <property type="entry name" value="Glyco_hydro_38_N_sf"/>
</dbReference>
<feature type="domain" description="Glycoside hydrolase family 38 N-terminal" evidence="1">
    <location>
        <begin position="10"/>
        <end position="307"/>
    </location>
</feature>
<dbReference type="EMBL" id="JBHUCX010000095">
    <property type="protein sequence ID" value="MFD1677618.1"/>
    <property type="molecule type" value="Genomic_DNA"/>
</dbReference>
<gene>
    <name evidence="2" type="ORF">ACFSB2_23430</name>
</gene>
<evidence type="ECO:0000313" key="2">
    <source>
        <dbReference type="EMBL" id="MFD1677618.1"/>
    </source>
</evidence>
<dbReference type="InterPro" id="IPR000602">
    <property type="entry name" value="Glyco_hydro_38_N"/>
</dbReference>
<accession>A0ABW4JR16</accession>
<dbReference type="CDD" id="cd10791">
    <property type="entry name" value="GH38N_AMII_like_1"/>
    <property type="match status" value="1"/>
</dbReference>
<evidence type="ECO:0000259" key="1">
    <source>
        <dbReference type="Pfam" id="PF01074"/>
    </source>
</evidence>
<dbReference type="SUPFAM" id="SSF88713">
    <property type="entry name" value="Glycoside hydrolase/deacetylase"/>
    <property type="match status" value="1"/>
</dbReference>
<protein>
    <submittedName>
        <fullName evidence="2">Glycoside hydrolase</fullName>
    </submittedName>
</protein>